<accession>A0A6J5NZT0</accession>
<organism evidence="1">
    <name type="scientific">uncultured Caudovirales phage</name>
    <dbReference type="NCBI Taxonomy" id="2100421"/>
    <lineage>
        <taxon>Viruses</taxon>
        <taxon>Duplodnaviria</taxon>
        <taxon>Heunggongvirae</taxon>
        <taxon>Uroviricota</taxon>
        <taxon>Caudoviricetes</taxon>
        <taxon>Peduoviridae</taxon>
        <taxon>Maltschvirus</taxon>
        <taxon>Maltschvirus maltsch</taxon>
    </lineage>
</organism>
<gene>
    <name evidence="1" type="ORF">UFOVP785_84</name>
</gene>
<name>A0A6J5NZT0_9CAUD</name>
<evidence type="ECO:0000313" key="1">
    <source>
        <dbReference type="EMBL" id="CAB4162671.1"/>
    </source>
</evidence>
<protein>
    <submittedName>
        <fullName evidence="1">Uncharacterized protein</fullName>
    </submittedName>
</protein>
<proteinExistence type="predicted"/>
<dbReference type="EMBL" id="LR796736">
    <property type="protein sequence ID" value="CAB4162671.1"/>
    <property type="molecule type" value="Genomic_DNA"/>
</dbReference>
<reference evidence="1" key="1">
    <citation type="submission" date="2020-04" db="EMBL/GenBank/DDBJ databases">
        <authorList>
            <person name="Chiriac C."/>
            <person name="Salcher M."/>
            <person name="Ghai R."/>
            <person name="Kavagutti S V."/>
        </authorList>
    </citation>
    <scope>NUCLEOTIDE SEQUENCE</scope>
</reference>
<sequence>MIEVFSVTKSNSRFGSYQTSYESQKFPQYDSAEEYGYSVVRDNRHIVLFSLDADEADMGDEDGQKLAEALRDAENNVSGGHGTLVAFLTSDGCIFLESVDTVSE</sequence>